<dbReference type="Proteomes" id="UP000199648">
    <property type="component" value="Unassembled WGS sequence"/>
</dbReference>
<evidence type="ECO:0000313" key="2">
    <source>
        <dbReference type="EMBL" id="SCZ58493.1"/>
    </source>
</evidence>
<gene>
    <name evidence="2" type="ORF">SAMN03097708_01724</name>
</gene>
<sequence length="164" mass="18192">MANNGPKSGTGNPRGAPRRGLWRRGLAEAFGSRGMTLNIDHVALNAVSLEKEVQFFVDFLGLEILQKWESPRQAYVGSKEGPVIGLIENPDYDGSVFTMAHLAFSVPESEFDGWVKKINESDLPVIAGPREQRGGRTILFRTPSKNIVEVCYPEARKTIEQKAY</sequence>
<dbReference type="GO" id="GO:0051213">
    <property type="term" value="F:dioxygenase activity"/>
    <property type="evidence" value="ECO:0007669"/>
    <property type="project" value="UniProtKB-KW"/>
</dbReference>
<proteinExistence type="predicted"/>
<dbReference type="EMBL" id="FMWD01000004">
    <property type="protein sequence ID" value="SCZ58493.1"/>
    <property type="molecule type" value="Genomic_DNA"/>
</dbReference>
<dbReference type="AlphaFoldDB" id="A0A1G5Q9H1"/>
<evidence type="ECO:0000259" key="1">
    <source>
        <dbReference type="PROSITE" id="PS51819"/>
    </source>
</evidence>
<dbReference type="Pfam" id="PF00903">
    <property type="entry name" value="Glyoxalase"/>
    <property type="match status" value="1"/>
</dbReference>
<name>A0A1G5Q9H1_9GAMM</name>
<accession>A0A1G5Q9H1</accession>
<dbReference type="InterPro" id="IPR037523">
    <property type="entry name" value="VOC_core"/>
</dbReference>
<keyword evidence="2" id="KW-0223">Dioxygenase</keyword>
<dbReference type="InterPro" id="IPR029068">
    <property type="entry name" value="Glyas_Bleomycin-R_OHBP_Dase"/>
</dbReference>
<dbReference type="InterPro" id="IPR004360">
    <property type="entry name" value="Glyas_Fos-R_dOase_dom"/>
</dbReference>
<feature type="domain" description="VOC" evidence="1">
    <location>
        <begin position="38"/>
        <end position="153"/>
    </location>
</feature>
<dbReference type="PROSITE" id="PS51819">
    <property type="entry name" value="VOC"/>
    <property type="match status" value="1"/>
</dbReference>
<dbReference type="OrthoDB" id="9812656at2"/>
<evidence type="ECO:0000313" key="3">
    <source>
        <dbReference type="Proteomes" id="UP000199648"/>
    </source>
</evidence>
<dbReference type="CDD" id="cd06587">
    <property type="entry name" value="VOC"/>
    <property type="match status" value="1"/>
</dbReference>
<dbReference type="PANTHER" id="PTHR36113:SF3">
    <property type="entry name" value="SLL5075 PROTEIN"/>
    <property type="match status" value="1"/>
</dbReference>
<dbReference type="Gene3D" id="3.10.180.10">
    <property type="entry name" value="2,3-Dihydroxybiphenyl 1,2-Dioxygenase, domain 1"/>
    <property type="match status" value="1"/>
</dbReference>
<reference evidence="2 3" key="1">
    <citation type="submission" date="2016-10" db="EMBL/GenBank/DDBJ databases">
        <authorList>
            <person name="de Groot N.N."/>
        </authorList>
    </citation>
    <scope>NUCLEOTIDE SEQUENCE [LARGE SCALE GENOMIC DNA]</scope>
    <source>
        <strain evidence="2 3">HLD2</strain>
    </source>
</reference>
<dbReference type="InterPro" id="IPR051332">
    <property type="entry name" value="Fosfomycin_Res_Enzymes"/>
</dbReference>
<organism evidence="2 3">
    <name type="scientific">Thiohalomonas denitrificans</name>
    <dbReference type="NCBI Taxonomy" id="415747"/>
    <lineage>
        <taxon>Bacteria</taxon>
        <taxon>Pseudomonadati</taxon>
        <taxon>Pseudomonadota</taxon>
        <taxon>Gammaproteobacteria</taxon>
        <taxon>Thiohalomonadales</taxon>
        <taxon>Thiohalomonadaceae</taxon>
        <taxon>Thiohalomonas</taxon>
    </lineage>
</organism>
<keyword evidence="2" id="KW-0560">Oxidoreductase</keyword>
<protein>
    <submittedName>
        <fullName evidence="2">Catechol 2,3-dioxygenase</fullName>
    </submittedName>
</protein>
<dbReference type="PANTHER" id="PTHR36113">
    <property type="entry name" value="LYASE, PUTATIVE-RELATED-RELATED"/>
    <property type="match status" value="1"/>
</dbReference>
<dbReference type="STRING" id="415747.SAMN03097708_01724"/>
<dbReference type="SUPFAM" id="SSF54593">
    <property type="entry name" value="Glyoxalase/Bleomycin resistance protein/Dihydroxybiphenyl dioxygenase"/>
    <property type="match status" value="1"/>
</dbReference>
<keyword evidence="3" id="KW-1185">Reference proteome</keyword>